<name>A0ABT2WEU2_9BACI</name>
<comment type="caution">
    <text evidence="10">The sequence shown here is derived from an EMBL/GenBank/DDBJ whole genome shotgun (WGS) entry which is preliminary data.</text>
</comment>
<protein>
    <submittedName>
        <fullName evidence="10">Methyl-accepting chemotaxis protein</fullName>
    </submittedName>
</protein>
<reference evidence="10 11" key="1">
    <citation type="submission" date="2022-10" db="EMBL/GenBank/DDBJ databases">
        <title>Description of Fervidibacillus gen. nov. in the family Fervidibacillaceae fam. nov. with two species, Fervidibacillus albus sp. nov., and Fervidibacillus halotolerans sp. nov., isolated from tidal flat sediments.</title>
        <authorList>
            <person name="Kwon K.K."/>
            <person name="Yang S.-H."/>
        </authorList>
    </citation>
    <scope>NUCLEOTIDE SEQUENCE [LARGE SCALE GENOMIC DNA]</scope>
    <source>
        <strain evidence="10 11">DSM 23332</strain>
    </source>
</reference>
<dbReference type="Proteomes" id="UP001208656">
    <property type="component" value="Unassembled WGS sequence"/>
</dbReference>
<evidence type="ECO:0000313" key="11">
    <source>
        <dbReference type="Proteomes" id="UP001208656"/>
    </source>
</evidence>
<dbReference type="Pfam" id="PF00672">
    <property type="entry name" value="HAMP"/>
    <property type="match status" value="1"/>
</dbReference>
<keyword evidence="7" id="KW-0812">Transmembrane</keyword>
<comment type="subcellular location">
    <subcellularLocation>
        <location evidence="1">Cell membrane</location>
    </subcellularLocation>
</comment>
<keyword evidence="11" id="KW-1185">Reference proteome</keyword>
<evidence type="ECO:0000256" key="4">
    <source>
        <dbReference type="ARBA" id="ARBA00023224"/>
    </source>
</evidence>
<dbReference type="PANTHER" id="PTHR32089">
    <property type="entry name" value="METHYL-ACCEPTING CHEMOTAXIS PROTEIN MCPB"/>
    <property type="match status" value="1"/>
</dbReference>
<evidence type="ECO:0000256" key="6">
    <source>
        <dbReference type="PROSITE-ProRule" id="PRU00284"/>
    </source>
</evidence>
<dbReference type="PROSITE" id="PS50111">
    <property type="entry name" value="CHEMOTAXIS_TRANSDUC_2"/>
    <property type="match status" value="1"/>
</dbReference>
<feature type="domain" description="HAMP" evidence="9">
    <location>
        <begin position="202"/>
        <end position="255"/>
    </location>
</feature>
<gene>
    <name evidence="10" type="ORF">OEV82_06895</name>
</gene>
<dbReference type="SUPFAM" id="SSF58104">
    <property type="entry name" value="Methyl-accepting chemotaxis protein (MCP) signaling domain"/>
    <property type="match status" value="1"/>
</dbReference>
<evidence type="ECO:0000313" key="10">
    <source>
        <dbReference type="EMBL" id="MCU9594180.1"/>
    </source>
</evidence>
<dbReference type="InterPro" id="IPR024478">
    <property type="entry name" value="HlyB_4HB_MCP"/>
</dbReference>
<dbReference type="SMART" id="SM00283">
    <property type="entry name" value="MA"/>
    <property type="match status" value="1"/>
</dbReference>
<evidence type="ECO:0000259" key="8">
    <source>
        <dbReference type="PROSITE" id="PS50111"/>
    </source>
</evidence>
<dbReference type="PANTHER" id="PTHR32089:SF112">
    <property type="entry name" value="LYSOZYME-LIKE PROTEIN-RELATED"/>
    <property type="match status" value="1"/>
</dbReference>
<dbReference type="CDD" id="cd06225">
    <property type="entry name" value="HAMP"/>
    <property type="match status" value="1"/>
</dbReference>
<keyword evidence="7" id="KW-1133">Transmembrane helix</keyword>
<dbReference type="InterPro" id="IPR003660">
    <property type="entry name" value="HAMP_dom"/>
</dbReference>
<evidence type="ECO:0000256" key="2">
    <source>
        <dbReference type="ARBA" id="ARBA00022475"/>
    </source>
</evidence>
<organism evidence="10 11">
    <name type="scientific">Pallidibacillus thermolactis</name>
    <dbReference type="NCBI Taxonomy" id="251051"/>
    <lineage>
        <taxon>Bacteria</taxon>
        <taxon>Bacillati</taxon>
        <taxon>Bacillota</taxon>
        <taxon>Bacilli</taxon>
        <taxon>Bacillales</taxon>
        <taxon>Bacillaceae</taxon>
        <taxon>Pallidibacillus</taxon>
    </lineage>
</organism>
<comment type="similarity">
    <text evidence="5">Belongs to the methyl-accepting chemotaxis (MCP) protein family.</text>
</comment>
<dbReference type="EMBL" id="JAOUSE010000015">
    <property type="protein sequence ID" value="MCU9594180.1"/>
    <property type="molecule type" value="Genomic_DNA"/>
</dbReference>
<accession>A0ABT2WEU2</accession>
<evidence type="ECO:0000256" key="7">
    <source>
        <dbReference type="SAM" id="Phobius"/>
    </source>
</evidence>
<keyword evidence="2" id="KW-1003">Cell membrane</keyword>
<proteinExistence type="inferred from homology"/>
<dbReference type="Pfam" id="PF12729">
    <property type="entry name" value="4HB_MCP_1"/>
    <property type="match status" value="1"/>
</dbReference>
<evidence type="ECO:0000259" key="9">
    <source>
        <dbReference type="PROSITE" id="PS50885"/>
    </source>
</evidence>
<evidence type="ECO:0000256" key="5">
    <source>
        <dbReference type="ARBA" id="ARBA00029447"/>
    </source>
</evidence>
<evidence type="ECO:0000256" key="3">
    <source>
        <dbReference type="ARBA" id="ARBA00023136"/>
    </source>
</evidence>
<dbReference type="PROSITE" id="PS50885">
    <property type="entry name" value="HAMP"/>
    <property type="match status" value="1"/>
</dbReference>
<dbReference type="Gene3D" id="1.10.287.950">
    <property type="entry name" value="Methyl-accepting chemotaxis protein"/>
    <property type="match status" value="1"/>
</dbReference>
<feature type="domain" description="Methyl-accepting transducer" evidence="8">
    <location>
        <begin position="274"/>
        <end position="531"/>
    </location>
</feature>
<evidence type="ECO:0000256" key="1">
    <source>
        <dbReference type="ARBA" id="ARBA00004236"/>
    </source>
</evidence>
<sequence>MGVTKKLIFSYLLIVFFIIILGGSAFYGLWHLAKNGDEMYYKRVIPQGEISNMTQLVENTNVQMLTSVLYEAESFAETAKNSMLTIDDIIVHLDQYSLKKDEMEIIEAIKLDWEVYKGHITDAMHSIENREFTEAEYLLQRSHPSYNRLSISLQSLQQLNREYAEALNKTNGDIFERLLLIIVILNVFAVICAITIGVFMGRSIGIPLKKVTKQLQKIAKGDLTGKTLDVNRKDEIGLLINVTNEMKAILHDILNKISIVSKTVHQHSVELKQVSNEVSESSNQVATAMQELTSGSETLAGHAQELALGMDNFVHEILQTNEKGESIKLSSFEVSKLTDAGKKIMDSSERQMESINGIVKDAVGKVEELANQTQEISKLIAIIHKVSEQTNLLALNAAIEAARAGEHGKGFAVVAEEVRKLSEQVASSIADITNIVENIQEQSQAVRVSLQNGYIEVEQGSQMIKTTSEAFKDIDESIERMVLNIKEAAERLANVTAGSKDMNQSIEEIAAISEQSASAVEQSSASTQQINSSVEEVAGRAKELATLSEELNNVIKNFKL</sequence>
<keyword evidence="4 6" id="KW-0807">Transducer</keyword>
<feature type="transmembrane region" description="Helical" evidence="7">
    <location>
        <begin position="178"/>
        <end position="200"/>
    </location>
</feature>
<dbReference type="RefSeq" id="WP_263061417.1">
    <property type="nucleotide sequence ID" value="NZ_JAOUSE010000015.1"/>
</dbReference>
<dbReference type="InterPro" id="IPR004089">
    <property type="entry name" value="MCPsignal_dom"/>
</dbReference>
<dbReference type="Pfam" id="PF00015">
    <property type="entry name" value="MCPsignal"/>
    <property type="match status" value="1"/>
</dbReference>
<keyword evidence="3 7" id="KW-0472">Membrane</keyword>
<feature type="transmembrane region" description="Helical" evidence="7">
    <location>
        <begin position="7"/>
        <end position="30"/>
    </location>
</feature>